<protein>
    <submittedName>
        <fullName evidence="2">Peptidase_S8 domain-containing protein</fullName>
    </submittedName>
</protein>
<evidence type="ECO:0000313" key="1">
    <source>
        <dbReference type="Proteomes" id="UP000492821"/>
    </source>
</evidence>
<dbReference type="AlphaFoldDB" id="A0A7E4V7C8"/>
<keyword evidence="1" id="KW-1185">Reference proteome</keyword>
<dbReference type="WBParaSite" id="Pan_g17451.t1">
    <property type="protein sequence ID" value="Pan_g17451.t1"/>
    <property type="gene ID" value="Pan_g17451"/>
</dbReference>
<name>A0A7E4V7C8_PANRE</name>
<accession>A0A7E4V7C8</accession>
<dbReference type="Proteomes" id="UP000492821">
    <property type="component" value="Unassembled WGS sequence"/>
</dbReference>
<organism evidence="1 2">
    <name type="scientific">Panagrellus redivivus</name>
    <name type="common">Microworm</name>
    <dbReference type="NCBI Taxonomy" id="6233"/>
    <lineage>
        <taxon>Eukaryota</taxon>
        <taxon>Metazoa</taxon>
        <taxon>Ecdysozoa</taxon>
        <taxon>Nematoda</taxon>
        <taxon>Chromadorea</taxon>
        <taxon>Rhabditida</taxon>
        <taxon>Tylenchina</taxon>
        <taxon>Panagrolaimomorpha</taxon>
        <taxon>Panagrolaimoidea</taxon>
        <taxon>Panagrolaimidae</taxon>
        <taxon>Panagrellus</taxon>
    </lineage>
</organism>
<reference evidence="2" key="2">
    <citation type="submission" date="2020-10" db="UniProtKB">
        <authorList>
            <consortium name="WormBaseParasite"/>
        </authorList>
    </citation>
    <scope>IDENTIFICATION</scope>
</reference>
<sequence length="146" mass="15773">MQPVQKSADLHDPSRSSVRRVLPETPYAVPSGISLIPPTHVGLIGLFSSAFANGLSAPLDSKFVAKCLAETSNTAPGPDRIRYTHCWKAVPNCTVIAAIFNATHHLKHYPTSWKESVTILIHKKGPSTMSATYCTLLCVLSGNFNT</sequence>
<proteinExistence type="predicted"/>
<evidence type="ECO:0000313" key="2">
    <source>
        <dbReference type="WBParaSite" id="Pan_g17451.t1"/>
    </source>
</evidence>
<reference evidence="1" key="1">
    <citation type="journal article" date="2013" name="Genetics">
        <title>The draft genome and transcriptome of Panagrellus redivivus are shaped by the harsh demands of a free-living lifestyle.</title>
        <authorList>
            <person name="Srinivasan J."/>
            <person name="Dillman A.R."/>
            <person name="Macchietto M.G."/>
            <person name="Heikkinen L."/>
            <person name="Lakso M."/>
            <person name="Fracchia K.M."/>
            <person name="Antoshechkin I."/>
            <person name="Mortazavi A."/>
            <person name="Wong G."/>
            <person name="Sternberg P.W."/>
        </authorList>
    </citation>
    <scope>NUCLEOTIDE SEQUENCE [LARGE SCALE GENOMIC DNA]</scope>
    <source>
        <strain evidence="1">MT8872</strain>
    </source>
</reference>